<dbReference type="Gene3D" id="1.10.510.10">
    <property type="entry name" value="Transferase(Phosphotransferase) domain 1"/>
    <property type="match status" value="1"/>
</dbReference>
<organism evidence="2 3">
    <name type="scientific">Lactuca sativa</name>
    <name type="common">Garden lettuce</name>
    <dbReference type="NCBI Taxonomy" id="4236"/>
    <lineage>
        <taxon>Eukaryota</taxon>
        <taxon>Viridiplantae</taxon>
        <taxon>Streptophyta</taxon>
        <taxon>Embryophyta</taxon>
        <taxon>Tracheophyta</taxon>
        <taxon>Spermatophyta</taxon>
        <taxon>Magnoliopsida</taxon>
        <taxon>eudicotyledons</taxon>
        <taxon>Gunneridae</taxon>
        <taxon>Pentapetalae</taxon>
        <taxon>asterids</taxon>
        <taxon>campanulids</taxon>
        <taxon>Asterales</taxon>
        <taxon>Asteraceae</taxon>
        <taxon>Cichorioideae</taxon>
        <taxon>Cichorieae</taxon>
        <taxon>Lactucinae</taxon>
        <taxon>Lactuca</taxon>
    </lineage>
</organism>
<dbReference type="Gene3D" id="3.30.200.20">
    <property type="entry name" value="Phosphorylase Kinase, domain 1"/>
    <property type="match status" value="1"/>
</dbReference>
<evidence type="ECO:0000313" key="2">
    <source>
        <dbReference type="EMBL" id="KAJ0189416.1"/>
    </source>
</evidence>
<protein>
    <recommendedName>
        <fullName evidence="1">Protein kinase domain-containing protein</fullName>
    </recommendedName>
</protein>
<dbReference type="PROSITE" id="PS00108">
    <property type="entry name" value="PROTEIN_KINASE_ST"/>
    <property type="match status" value="1"/>
</dbReference>
<dbReference type="InterPro" id="IPR011009">
    <property type="entry name" value="Kinase-like_dom_sf"/>
</dbReference>
<dbReference type="Proteomes" id="UP000235145">
    <property type="component" value="Unassembled WGS sequence"/>
</dbReference>
<dbReference type="GO" id="GO:0005524">
    <property type="term" value="F:ATP binding"/>
    <property type="evidence" value="ECO:0007669"/>
    <property type="project" value="InterPro"/>
</dbReference>
<reference evidence="2 3" key="1">
    <citation type="journal article" date="2017" name="Nat. Commun.">
        <title>Genome assembly with in vitro proximity ligation data and whole-genome triplication in lettuce.</title>
        <authorList>
            <person name="Reyes-Chin-Wo S."/>
            <person name="Wang Z."/>
            <person name="Yang X."/>
            <person name="Kozik A."/>
            <person name="Arikit S."/>
            <person name="Song C."/>
            <person name="Xia L."/>
            <person name="Froenicke L."/>
            <person name="Lavelle D.O."/>
            <person name="Truco M.J."/>
            <person name="Xia R."/>
            <person name="Zhu S."/>
            <person name="Xu C."/>
            <person name="Xu H."/>
            <person name="Xu X."/>
            <person name="Cox K."/>
            <person name="Korf I."/>
            <person name="Meyers B.C."/>
            <person name="Michelmore R.W."/>
        </authorList>
    </citation>
    <scope>NUCLEOTIDE SEQUENCE [LARGE SCALE GENOMIC DNA]</scope>
    <source>
        <strain evidence="3">cv. Salinas</strain>
        <tissue evidence="2">Seedlings</tissue>
    </source>
</reference>
<dbReference type="GO" id="GO:0004672">
    <property type="term" value="F:protein kinase activity"/>
    <property type="evidence" value="ECO:0007669"/>
    <property type="project" value="InterPro"/>
</dbReference>
<proteinExistence type="predicted"/>
<dbReference type="SUPFAM" id="SSF56112">
    <property type="entry name" value="Protein kinase-like (PK-like)"/>
    <property type="match status" value="1"/>
</dbReference>
<sequence>MVRMFLRNVRVGLIIQFDTQDLGFHIMGNGISKLNLNCHVKNSIGEQNLYELDDFHSHKLDHYCYKVLKAATGKFCNKNLAGQGGCGDVYKGWIDYRAKDSAKPGHGLTVAVKRIKKEGVQGIDEWRNELKILSSFKHPNVVKLLGYCAEGMHRMLVFEFISNGSLEENLSRECSMELNWRKRIKIAKGLARGLEYLHTMDRPVIHRDIKSANILLDNVSFQLSSHIPHNLFSFQIDFNPKIADFGLSRFGPQGDKSHVSTLVLGSKGYFAPEYIGTGHLTLKTDVYSLGVVLLEILSGLKAVKRYPNGKLTELAHWARPYLNDRKELHCVIDKRIVKNLDVEEANEFATIIQQCLSVDPRKRPTMTQVLHSLDRLERNMDRWNYNFGNGHVLTKQYHNIL</sequence>
<evidence type="ECO:0000259" key="1">
    <source>
        <dbReference type="PROSITE" id="PS50011"/>
    </source>
</evidence>
<evidence type="ECO:0000313" key="3">
    <source>
        <dbReference type="Proteomes" id="UP000235145"/>
    </source>
</evidence>
<dbReference type="InterPro" id="IPR000719">
    <property type="entry name" value="Prot_kinase_dom"/>
</dbReference>
<gene>
    <name evidence="2" type="ORF">LSAT_V11C800410990</name>
</gene>
<dbReference type="AlphaFoldDB" id="A0A9R1UMB2"/>
<feature type="domain" description="Protein kinase" evidence="1">
    <location>
        <begin position="75"/>
        <end position="376"/>
    </location>
</feature>
<dbReference type="SMART" id="SM00220">
    <property type="entry name" value="S_TKc"/>
    <property type="match status" value="1"/>
</dbReference>
<keyword evidence="3" id="KW-1185">Reference proteome</keyword>
<comment type="caution">
    <text evidence="2">The sequence shown here is derived from an EMBL/GenBank/DDBJ whole genome shotgun (WGS) entry which is preliminary data.</text>
</comment>
<name>A0A9R1UMB2_LACSA</name>
<dbReference type="EMBL" id="NBSK02000008">
    <property type="protein sequence ID" value="KAJ0189416.1"/>
    <property type="molecule type" value="Genomic_DNA"/>
</dbReference>
<accession>A0A9R1UMB2</accession>
<dbReference type="PROSITE" id="PS50011">
    <property type="entry name" value="PROTEIN_KINASE_DOM"/>
    <property type="match status" value="1"/>
</dbReference>
<dbReference type="InterPro" id="IPR008271">
    <property type="entry name" value="Ser/Thr_kinase_AS"/>
</dbReference>
<dbReference type="PANTHER" id="PTHR45621">
    <property type="entry name" value="OS01G0588500 PROTEIN-RELATED"/>
    <property type="match status" value="1"/>
</dbReference>
<dbReference type="InterPro" id="IPR050823">
    <property type="entry name" value="Plant_Ser_Thr_Prot_Kinase"/>
</dbReference>
<dbReference type="Pfam" id="PF00069">
    <property type="entry name" value="Pkinase"/>
    <property type="match status" value="1"/>
</dbReference>